<feature type="compositionally biased region" description="Low complexity" evidence="9">
    <location>
        <begin position="405"/>
        <end position="461"/>
    </location>
</feature>
<evidence type="ECO:0000256" key="10">
    <source>
        <dbReference type="SAM" id="Phobius"/>
    </source>
</evidence>
<dbReference type="EC" id="2.7.11.1" evidence="1"/>
<dbReference type="Proteomes" id="UP000523955">
    <property type="component" value="Unassembled WGS sequence"/>
</dbReference>
<evidence type="ECO:0000313" key="13">
    <source>
        <dbReference type="Proteomes" id="UP000523955"/>
    </source>
</evidence>
<evidence type="ECO:0000256" key="9">
    <source>
        <dbReference type="SAM" id="MobiDB-lite"/>
    </source>
</evidence>
<keyword evidence="5 12" id="KW-0418">Kinase</keyword>
<dbReference type="Gene3D" id="1.10.510.10">
    <property type="entry name" value="Transferase(Phosphotransferase) domain 1"/>
    <property type="match status" value="1"/>
</dbReference>
<feature type="transmembrane region" description="Helical" evidence="10">
    <location>
        <begin position="361"/>
        <end position="382"/>
    </location>
</feature>
<keyword evidence="13" id="KW-1185">Reference proteome</keyword>
<dbReference type="SUPFAM" id="SSF56112">
    <property type="entry name" value="Protein kinase-like (PK-like)"/>
    <property type="match status" value="1"/>
</dbReference>
<evidence type="ECO:0000256" key="6">
    <source>
        <dbReference type="ARBA" id="ARBA00022840"/>
    </source>
</evidence>
<comment type="caution">
    <text evidence="12">The sequence shown here is derived from an EMBL/GenBank/DDBJ whole genome shotgun (WGS) entry which is preliminary data.</text>
</comment>
<feature type="region of interest" description="Disordered" evidence="9">
    <location>
        <begin position="386"/>
        <end position="508"/>
    </location>
</feature>
<feature type="region of interest" description="Disordered" evidence="9">
    <location>
        <begin position="325"/>
        <end position="354"/>
    </location>
</feature>
<dbReference type="CDD" id="cd14014">
    <property type="entry name" value="STKc_PknB_like"/>
    <property type="match status" value="1"/>
</dbReference>
<dbReference type="InterPro" id="IPR008271">
    <property type="entry name" value="Ser/Thr_kinase_AS"/>
</dbReference>
<protein>
    <recommendedName>
        <fullName evidence="1">non-specific serine/threonine protein kinase</fullName>
        <ecNumber evidence="1">2.7.11.1</ecNumber>
    </recommendedName>
</protein>
<keyword evidence="2" id="KW-0723">Serine/threonine-protein kinase</keyword>
<evidence type="ECO:0000313" key="12">
    <source>
        <dbReference type="EMBL" id="MBB6627906.1"/>
    </source>
</evidence>
<keyword evidence="10" id="KW-0472">Membrane</keyword>
<evidence type="ECO:0000256" key="5">
    <source>
        <dbReference type="ARBA" id="ARBA00022777"/>
    </source>
</evidence>
<evidence type="ECO:0000256" key="2">
    <source>
        <dbReference type="ARBA" id="ARBA00022527"/>
    </source>
</evidence>
<evidence type="ECO:0000256" key="3">
    <source>
        <dbReference type="ARBA" id="ARBA00022679"/>
    </source>
</evidence>
<organism evidence="12 13">
    <name type="scientific">Nocardioides luti</name>
    <dbReference type="NCBI Taxonomy" id="2761101"/>
    <lineage>
        <taxon>Bacteria</taxon>
        <taxon>Bacillati</taxon>
        <taxon>Actinomycetota</taxon>
        <taxon>Actinomycetes</taxon>
        <taxon>Propionibacteriales</taxon>
        <taxon>Nocardioidaceae</taxon>
        <taxon>Nocardioides</taxon>
    </lineage>
</organism>
<accession>A0A7X0RGL0</accession>
<evidence type="ECO:0000256" key="1">
    <source>
        <dbReference type="ARBA" id="ARBA00012513"/>
    </source>
</evidence>
<keyword evidence="3" id="KW-0808">Transferase</keyword>
<evidence type="ECO:0000256" key="8">
    <source>
        <dbReference type="ARBA" id="ARBA00048679"/>
    </source>
</evidence>
<comment type="catalytic activity">
    <reaction evidence="8">
        <text>L-seryl-[protein] + ATP = O-phospho-L-seryl-[protein] + ADP + H(+)</text>
        <dbReference type="Rhea" id="RHEA:17989"/>
        <dbReference type="Rhea" id="RHEA-COMP:9863"/>
        <dbReference type="Rhea" id="RHEA-COMP:11604"/>
        <dbReference type="ChEBI" id="CHEBI:15378"/>
        <dbReference type="ChEBI" id="CHEBI:29999"/>
        <dbReference type="ChEBI" id="CHEBI:30616"/>
        <dbReference type="ChEBI" id="CHEBI:83421"/>
        <dbReference type="ChEBI" id="CHEBI:456216"/>
        <dbReference type="EC" id="2.7.11.1"/>
    </reaction>
</comment>
<dbReference type="InterPro" id="IPR000719">
    <property type="entry name" value="Prot_kinase_dom"/>
</dbReference>
<dbReference type="PROSITE" id="PS50011">
    <property type="entry name" value="PROTEIN_KINASE_DOM"/>
    <property type="match status" value="1"/>
</dbReference>
<dbReference type="PANTHER" id="PTHR43289">
    <property type="entry name" value="MITOGEN-ACTIVATED PROTEIN KINASE KINASE KINASE 20-RELATED"/>
    <property type="match status" value="1"/>
</dbReference>
<keyword evidence="10" id="KW-1133">Transmembrane helix</keyword>
<dbReference type="GO" id="GO:0045717">
    <property type="term" value="P:negative regulation of fatty acid biosynthetic process"/>
    <property type="evidence" value="ECO:0007669"/>
    <property type="project" value="UniProtKB-ARBA"/>
</dbReference>
<dbReference type="PANTHER" id="PTHR43289:SF6">
    <property type="entry name" value="SERINE_THREONINE-PROTEIN KINASE NEKL-3"/>
    <property type="match status" value="1"/>
</dbReference>
<keyword evidence="10" id="KW-0812">Transmembrane</keyword>
<dbReference type="FunFam" id="3.30.200.20:FF:000035">
    <property type="entry name" value="Serine/threonine protein kinase Stk1"/>
    <property type="match status" value="1"/>
</dbReference>
<dbReference type="SMART" id="SM00220">
    <property type="entry name" value="S_TKc"/>
    <property type="match status" value="1"/>
</dbReference>
<dbReference type="InterPro" id="IPR011009">
    <property type="entry name" value="Kinase-like_dom_sf"/>
</dbReference>
<evidence type="ECO:0000259" key="11">
    <source>
        <dbReference type="PROSITE" id="PS50011"/>
    </source>
</evidence>
<feature type="domain" description="Protein kinase" evidence="11">
    <location>
        <begin position="17"/>
        <end position="282"/>
    </location>
</feature>
<dbReference type="FunFam" id="1.10.510.10:FF:000021">
    <property type="entry name" value="Serine/threonine protein kinase"/>
    <property type="match status" value="1"/>
</dbReference>
<gene>
    <name evidence="12" type="ORF">H5V45_11315</name>
</gene>
<keyword evidence="6" id="KW-0067">ATP-binding</keyword>
<evidence type="ECO:0000256" key="7">
    <source>
        <dbReference type="ARBA" id="ARBA00047899"/>
    </source>
</evidence>
<dbReference type="Gene3D" id="3.30.200.20">
    <property type="entry name" value="Phosphorylase Kinase, domain 1"/>
    <property type="match status" value="1"/>
</dbReference>
<proteinExistence type="predicted"/>
<comment type="catalytic activity">
    <reaction evidence="7">
        <text>L-threonyl-[protein] + ATP = O-phospho-L-threonyl-[protein] + ADP + H(+)</text>
        <dbReference type="Rhea" id="RHEA:46608"/>
        <dbReference type="Rhea" id="RHEA-COMP:11060"/>
        <dbReference type="Rhea" id="RHEA-COMP:11605"/>
        <dbReference type="ChEBI" id="CHEBI:15378"/>
        <dbReference type="ChEBI" id="CHEBI:30013"/>
        <dbReference type="ChEBI" id="CHEBI:30616"/>
        <dbReference type="ChEBI" id="CHEBI:61977"/>
        <dbReference type="ChEBI" id="CHEBI:456216"/>
        <dbReference type="EC" id="2.7.11.1"/>
    </reaction>
</comment>
<dbReference type="GO" id="GO:0004674">
    <property type="term" value="F:protein serine/threonine kinase activity"/>
    <property type="evidence" value="ECO:0007669"/>
    <property type="project" value="UniProtKB-KW"/>
</dbReference>
<feature type="compositionally biased region" description="Low complexity" evidence="9">
    <location>
        <begin position="469"/>
        <end position="488"/>
    </location>
</feature>
<name>A0A7X0RGL0_9ACTN</name>
<feature type="compositionally biased region" description="Pro residues" evidence="9">
    <location>
        <begin position="335"/>
        <end position="346"/>
    </location>
</feature>
<dbReference type="Pfam" id="PF00069">
    <property type="entry name" value="Pkinase"/>
    <property type="match status" value="1"/>
</dbReference>
<dbReference type="PROSITE" id="PS00108">
    <property type="entry name" value="PROTEIN_KINASE_ST"/>
    <property type="match status" value="1"/>
</dbReference>
<dbReference type="RefSeq" id="WP_185253012.1">
    <property type="nucleotide sequence ID" value="NZ_JACKXE010000001.1"/>
</dbReference>
<dbReference type="AlphaFoldDB" id="A0A7X0RGL0"/>
<dbReference type="GO" id="GO:0005524">
    <property type="term" value="F:ATP binding"/>
    <property type="evidence" value="ECO:0007669"/>
    <property type="project" value="UniProtKB-KW"/>
</dbReference>
<dbReference type="EMBL" id="JACKXE010000001">
    <property type="protein sequence ID" value="MBB6627906.1"/>
    <property type="molecule type" value="Genomic_DNA"/>
</dbReference>
<reference evidence="12 13" key="1">
    <citation type="submission" date="2020-08" db="EMBL/GenBank/DDBJ databases">
        <authorList>
            <person name="Seo M.-J."/>
        </authorList>
    </citation>
    <scope>NUCLEOTIDE SEQUENCE [LARGE SCALE GENOMIC DNA]</scope>
    <source>
        <strain evidence="12 13">KIGAM211</strain>
    </source>
</reference>
<keyword evidence="4" id="KW-0547">Nucleotide-binding</keyword>
<sequence length="508" mass="51463">MSDAPVSERFADDARRYRLDSRIATGGMGEVWRGTDTVLGREVAVKLLKPEYADEPSFRSRFETEARHAASLHHPNVAGVFDFGESTATDGSDAPKPYLVMELVDGQPLSVLLRSGEPLDPVAVRELLAQAADAIGAAHAAGIVHRDVKPANLMVTPDRQVKITDFGIARAAEGLGLTETGQVMGTPQYLSPEQARGQAATPASDVYSLGVVAYECLVGQRPFQAETAIATALAHLNDPIPALPASVPADLAAVVRHALEKNPADRFPDAAAFGAALRDPSTAATEIVGAADGGEQTQVMQGVPPVAGAGAAAGLAGAGLAGAGAGAAAGTPYADPTPTPSEPLAPTPSDHRGGGGAGGRLLLIGVIVAAIIAAVVLVVVLGNASDEAPPTDQPTQKSRTKTKPPKTSDAPSESTSEPTEESSSATPSETPTSEKPTPSETPSETPTPTETPSVTPSADPTPTTPPASSPAASSPAATASAADPSASPGKAGDSGSPTPQPRTERHQR</sequence>
<evidence type="ECO:0000256" key="4">
    <source>
        <dbReference type="ARBA" id="ARBA00022741"/>
    </source>
</evidence>